<accession>A0A1V2EWT1</accession>
<dbReference type="OrthoDB" id="9792392at2"/>
<name>A0A1V2EWT1_9SPHN</name>
<evidence type="ECO:0000313" key="2">
    <source>
        <dbReference type="Proteomes" id="UP000188729"/>
    </source>
</evidence>
<reference evidence="1 2" key="1">
    <citation type="submission" date="2016-11" db="EMBL/GenBank/DDBJ databases">
        <title>Genome sequence of Sphingomonas jeddahensis G39.</title>
        <authorList>
            <person name="Poehlein A."/>
            <person name="Wuebbeler J.H."/>
            <person name="Steinbuechel A."/>
            <person name="Daniel R."/>
        </authorList>
    </citation>
    <scope>NUCLEOTIDE SEQUENCE [LARGE SCALE GENOMIC DNA]</scope>
    <source>
        <strain evidence="1 2">G39</strain>
    </source>
</reference>
<dbReference type="SUPFAM" id="SSF54909">
    <property type="entry name" value="Dimeric alpha+beta barrel"/>
    <property type="match status" value="2"/>
</dbReference>
<dbReference type="Gene3D" id="3.30.70.100">
    <property type="match status" value="2"/>
</dbReference>
<dbReference type="AlphaFoldDB" id="A0A1V2EWT1"/>
<dbReference type="InterPro" id="IPR009874">
    <property type="entry name" value="DUF1428"/>
</dbReference>
<dbReference type="EMBL" id="MPSB01000004">
    <property type="protein sequence ID" value="ONF96604.1"/>
    <property type="molecule type" value="Genomic_DNA"/>
</dbReference>
<dbReference type="Pfam" id="PF07237">
    <property type="entry name" value="DUF1428"/>
    <property type="match status" value="2"/>
</dbReference>
<organism evidence="1 2">
    <name type="scientific">Sphingomonas jeddahensis</name>
    <dbReference type="NCBI Taxonomy" id="1915074"/>
    <lineage>
        <taxon>Bacteria</taxon>
        <taxon>Pseudomonadati</taxon>
        <taxon>Pseudomonadota</taxon>
        <taxon>Alphaproteobacteria</taxon>
        <taxon>Sphingomonadales</taxon>
        <taxon>Sphingomonadaceae</taxon>
        <taxon>Sphingomonas</taxon>
    </lineage>
</organism>
<evidence type="ECO:0008006" key="3">
    <source>
        <dbReference type="Google" id="ProtNLM"/>
    </source>
</evidence>
<gene>
    <name evidence="1" type="ORF">SPHI_13910</name>
</gene>
<sequence length="237" mass="26538">MTYVDGFVVAVPTANKQRYIDHAEGALDLFKEFSVKRMVEGWGDDVPRGEVNDLYGAVQAKDDETVLFSWVEYPDKATRDSAGEKMMNDPRMENMSEMPFDGKRMIYAGFELLHQAGDGGICGYIDGVVVPVPADKKDAYRTFAQTSGAAFLEHGATRVIDTFGNDVPDGKVTDFRRAAHVQDGETVAFGWIEWPSKQVRDIAWEKLMRDERLMGSGDRPFDGKRMMFGGFVPVVDR</sequence>
<protein>
    <recommendedName>
        <fullName evidence="3">DUF1428 domain-containing protein</fullName>
    </recommendedName>
</protein>
<dbReference type="Proteomes" id="UP000188729">
    <property type="component" value="Unassembled WGS sequence"/>
</dbReference>
<comment type="caution">
    <text evidence="1">The sequence shown here is derived from an EMBL/GenBank/DDBJ whole genome shotgun (WGS) entry which is preliminary data.</text>
</comment>
<evidence type="ECO:0000313" key="1">
    <source>
        <dbReference type="EMBL" id="ONF96604.1"/>
    </source>
</evidence>
<dbReference type="RefSeq" id="WP_076744142.1">
    <property type="nucleotide sequence ID" value="NZ_MPSB01000004.1"/>
</dbReference>
<keyword evidence="2" id="KW-1185">Reference proteome</keyword>
<dbReference type="STRING" id="1915074.SPHI_13910"/>
<dbReference type="InterPro" id="IPR011008">
    <property type="entry name" value="Dimeric_a/b-barrel"/>
</dbReference>
<proteinExistence type="predicted"/>